<evidence type="ECO:0000313" key="1">
    <source>
        <dbReference type="EMBL" id="CAG8781427.1"/>
    </source>
</evidence>
<name>A0ACA9R852_9GLOM</name>
<dbReference type="EMBL" id="CAJVQC010045509">
    <property type="protein sequence ID" value="CAG8781427.1"/>
    <property type="molecule type" value="Genomic_DNA"/>
</dbReference>
<organism evidence="1 2">
    <name type="scientific">Racocetra persica</name>
    <dbReference type="NCBI Taxonomy" id="160502"/>
    <lineage>
        <taxon>Eukaryota</taxon>
        <taxon>Fungi</taxon>
        <taxon>Fungi incertae sedis</taxon>
        <taxon>Mucoromycota</taxon>
        <taxon>Glomeromycotina</taxon>
        <taxon>Glomeromycetes</taxon>
        <taxon>Diversisporales</taxon>
        <taxon>Gigasporaceae</taxon>
        <taxon>Racocetra</taxon>
    </lineage>
</organism>
<reference evidence="1" key="1">
    <citation type="submission" date="2021-06" db="EMBL/GenBank/DDBJ databases">
        <authorList>
            <person name="Kallberg Y."/>
            <person name="Tangrot J."/>
            <person name="Rosling A."/>
        </authorList>
    </citation>
    <scope>NUCLEOTIDE SEQUENCE</scope>
    <source>
        <strain evidence="1">MA461A</strain>
    </source>
</reference>
<feature type="non-terminal residue" evidence="1">
    <location>
        <position position="71"/>
    </location>
</feature>
<accession>A0ACA9R852</accession>
<sequence>LSIAWEQVIDASCQSGVNPNTKSCKAGELCGFYKNSDDCIPGVFCINGICQKTLDDGCVVGGRLRNCRQGD</sequence>
<dbReference type="Proteomes" id="UP000789920">
    <property type="component" value="Unassembled WGS sequence"/>
</dbReference>
<keyword evidence="2" id="KW-1185">Reference proteome</keyword>
<comment type="caution">
    <text evidence="1">The sequence shown here is derived from an EMBL/GenBank/DDBJ whole genome shotgun (WGS) entry which is preliminary data.</text>
</comment>
<protein>
    <submittedName>
        <fullName evidence="1">20825_t:CDS:1</fullName>
    </submittedName>
</protein>
<proteinExistence type="predicted"/>
<evidence type="ECO:0000313" key="2">
    <source>
        <dbReference type="Proteomes" id="UP000789920"/>
    </source>
</evidence>
<feature type="non-terminal residue" evidence="1">
    <location>
        <position position="1"/>
    </location>
</feature>
<gene>
    <name evidence="1" type="ORF">RPERSI_LOCUS17643</name>
</gene>